<dbReference type="SUPFAM" id="SSF54909">
    <property type="entry name" value="Dimeric alpha+beta barrel"/>
    <property type="match status" value="1"/>
</dbReference>
<dbReference type="InterPro" id="IPR005545">
    <property type="entry name" value="YCII"/>
</dbReference>
<dbReference type="Proteomes" id="UP000610846">
    <property type="component" value="Unassembled WGS sequence"/>
</dbReference>
<dbReference type="Gene3D" id="3.30.70.1060">
    <property type="entry name" value="Dimeric alpha+beta barrel"/>
    <property type="match status" value="1"/>
</dbReference>
<sequence length="115" mass="12545">MRFVLLLHEDEQVWARAGATERADHVRRHDAFSEAVRARGELVGGEALSAVAAATTVRRDAESTTVTEGPYAETVEQLGGFYVVDLPDLDAVLEAVALLPPYSVEVRPVVDLDDR</sequence>
<dbReference type="Pfam" id="PF03795">
    <property type="entry name" value="YCII"/>
    <property type="match status" value="1"/>
</dbReference>
<dbReference type="InterPro" id="IPR011008">
    <property type="entry name" value="Dimeric_a/b-barrel"/>
</dbReference>
<dbReference type="AlphaFoldDB" id="A0A927G8L5"/>
<dbReference type="PANTHER" id="PTHR35174">
    <property type="entry name" value="BLL7171 PROTEIN-RELATED"/>
    <property type="match status" value="1"/>
</dbReference>
<evidence type="ECO:0000259" key="2">
    <source>
        <dbReference type="Pfam" id="PF03795"/>
    </source>
</evidence>
<evidence type="ECO:0000313" key="3">
    <source>
        <dbReference type="EMBL" id="MBD8078886.1"/>
    </source>
</evidence>
<gene>
    <name evidence="3" type="ORF">IF651_07430</name>
</gene>
<accession>A0A927G8L5</accession>
<dbReference type="RefSeq" id="WP_191828446.1">
    <property type="nucleotide sequence ID" value="NZ_JACYHB010000004.1"/>
</dbReference>
<protein>
    <recommendedName>
        <fullName evidence="2">YCII-related domain-containing protein</fullName>
    </recommendedName>
</protein>
<organism evidence="3 4">
    <name type="scientific">Cellulosimicrobium arenosum</name>
    <dbReference type="NCBI Taxonomy" id="2708133"/>
    <lineage>
        <taxon>Bacteria</taxon>
        <taxon>Bacillati</taxon>
        <taxon>Actinomycetota</taxon>
        <taxon>Actinomycetes</taxon>
        <taxon>Micrococcales</taxon>
        <taxon>Promicromonosporaceae</taxon>
        <taxon>Cellulosimicrobium</taxon>
    </lineage>
</organism>
<keyword evidence="4" id="KW-1185">Reference proteome</keyword>
<feature type="domain" description="YCII-related" evidence="2">
    <location>
        <begin position="1"/>
        <end position="111"/>
    </location>
</feature>
<proteinExistence type="inferred from homology"/>
<dbReference type="EMBL" id="JACYHB010000004">
    <property type="protein sequence ID" value="MBD8078886.1"/>
    <property type="molecule type" value="Genomic_DNA"/>
</dbReference>
<evidence type="ECO:0000313" key="4">
    <source>
        <dbReference type="Proteomes" id="UP000610846"/>
    </source>
</evidence>
<reference evidence="3" key="2">
    <citation type="submission" date="2020-09" db="EMBL/GenBank/DDBJ databases">
        <authorList>
            <person name="Yu Y."/>
        </authorList>
    </citation>
    <scope>NUCLEOTIDE SEQUENCE</scope>
    <source>
        <strain evidence="3">KCTC 49039</strain>
    </source>
</reference>
<comment type="similarity">
    <text evidence="1">Belongs to the YciI family.</text>
</comment>
<reference evidence="3" key="1">
    <citation type="journal article" date="2018" name="Curr. Microbiol.">
        <title>Cellulosimicrobium arenosum sp. nov., Isolated from Marine Sediment Sand.</title>
        <authorList>
            <person name="Oh M."/>
            <person name="Kim J.H."/>
            <person name="Yoon J.H."/>
            <person name="Schumann P."/>
            <person name="Kim W."/>
        </authorList>
    </citation>
    <scope>NUCLEOTIDE SEQUENCE</scope>
    <source>
        <strain evidence="3">KCTC 49039</strain>
    </source>
</reference>
<evidence type="ECO:0000256" key="1">
    <source>
        <dbReference type="ARBA" id="ARBA00007689"/>
    </source>
</evidence>
<name>A0A927G8L5_9MICO</name>
<dbReference type="PANTHER" id="PTHR35174:SF3">
    <property type="entry name" value="BLL7171 PROTEIN"/>
    <property type="match status" value="1"/>
</dbReference>
<comment type="caution">
    <text evidence="3">The sequence shown here is derived from an EMBL/GenBank/DDBJ whole genome shotgun (WGS) entry which is preliminary data.</text>
</comment>